<evidence type="ECO:0000313" key="1">
    <source>
        <dbReference type="EMBL" id="NEU76798.1"/>
    </source>
</evidence>
<reference evidence="1 2" key="1">
    <citation type="journal article" date="2015" name="Genome Announc.">
        <title>Draft Genome Sequence of Cyanobacterium Hassallia byssoidea Strain VB512170, Isolated from Monuments in India.</title>
        <authorList>
            <person name="Singh D."/>
            <person name="Chandrababunaidu M.M."/>
            <person name="Panda A."/>
            <person name="Sen D."/>
            <person name="Bhattacharyya S."/>
            <person name="Adhikary S.P."/>
            <person name="Tripathy S."/>
        </authorList>
    </citation>
    <scope>NUCLEOTIDE SEQUENCE [LARGE SCALE GENOMIC DNA]</scope>
    <source>
        <strain evidence="1 2">VB512170</strain>
    </source>
</reference>
<protein>
    <submittedName>
        <fullName evidence="1">Uncharacterized protein</fullName>
    </submittedName>
</protein>
<gene>
    <name evidence="1" type="ORF">PI95_030885</name>
</gene>
<dbReference type="EMBL" id="JTCM02000133">
    <property type="protein sequence ID" value="NEU76798.1"/>
    <property type="molecule type" value="Genomic_DNA"/>
</dbReference>
<dbReference type="AlphaFoldDB" id="A0A846HIN4"/>
<proteinExistence type="predicted"/>
<keyword evidence="2" id="KW-1185">Reference proteome</keyword>
<sequence length="59" mass="6528">MHKCSPDVDNVLLNSQCPLPTPHSPLPTPHSQKKEGRAVILLANPVCRSLKRGEHLRPI</sequence>
<evidence type="ECO:0000313" key="2">
    <source>
        <dbReference type="Proteomes" id="UP000031549"/>
    </source>
</evidence>
<dbReference type="Proteomes" id="UP000031549">
    <property type="component" value="Unassembled WGS sequence"/>
</dbReference>
<dbReference type="RefSeq" id="WP_163519345.1">
    <property type="nucleotide sequence ID" value="NZ_JTCM02000133.1"/>
</dbReference>
<comment type="caution">
    <text evidence="1">The sequence shown here is derived from an EMBL/GenBank/DDBJ whole genome shotgun (WGS) entry which is preliminary data.</text>
</comment>
<name>A0A846HIN4_9CYAN</name>
<accession>A0A846HIN4</accession>
<organism evidence="1 2">
    <name type="scientific">Hassallia byssoidea VB512170</name>
    <dbReference type="NCBI Taxonomy" id="1304833"/>
    <lineage>
        <taxon>Bacteria</taxon>
        <taxon>Bacillati</taxon>
        <taxon>Cyanobacteriota</taxon>
        <taxon>Cyanophyceae</taxon>
        <taxon>Nostocales</taxon>
        <taxon>Tolypothrichaceae</taxon>
        <taxon>Hassallia</taxon>
    </lineage>
</organism>